<feature type="domain" description="BMC circularly permuted" evidence="3">
    <location>
        <begin position="7"/>
        <end position="105"/>
    </location>
</feature>
<keyword evidence="5" id="KW-1185">Reference proteome</keyword>
<reference evidence="4" key="1">
    <citation type="submission" date="2023-05" db="EMBL/GenBank/DDBJ databases">
        <title>Comparative genomics of Bacillaceae isolates and their secondary metabolite potential.</title>
        <authorList>
            <person name="Song L."/>
            <person name="Nielsen L.J."/>
            <person name="Mohite O."/>
            <person name="Xu X."/>
            <person name="Weber T."/>
            <person name="Kovacs A.T."/>
        </authorList>
    </citation>
    <scope>NUCLEOTIDE SEQUENCE</scope>
    <source>
        <strain evidence="4">XLM17</strain>
    </source>
</reference>
<dbReference type="Gene3D" id="3.30.70.1710">
    <property type="match status" value="1"/>
</dbReference>
<proteinExistence type="predicted"/>
<dbReference type="KEGG" id="nnv:QNH39_15755"/>
<evidence type="ECO:0000313" key="4">
    <source>
        <dbReference type="EMBL" id="WHY89050.1"/>
    </source>
</evidence>
<dbReference type="PANTHER" id="PTHR40449">
    <property type="entry name" value="ETHANOLAMINE UTILIZATION PROTEIN EUTS"/>
    <property type="match status" value="1"/>
</dbReference>
<dbReference type="InterPro" id="IPR044870">
    <property type="entry name" value="BMC_CP"/>
</dbReference>
<evidence type="ECO:0000256" key="1">
    <source>
        <dbReference type="ARBA" id="ARBA00024322"/>
    </source>
</evidence>
<dbReference type="GO" id="GO:0031469">
    <property type="term" value="C:bacterial microcompartment"/>
    <property type="evidence" value="ECO:0007669"/>
    <property type="project" value="UniProtKB-SubCell"/>
</dbReference>
<dbReference type="InterPro" id="IPR037233">
    <property type="entry name" value="CcmK-like_sf"/>
</dbReference>
<evidence type="ECO:0000313" key="5">
    <source>
        <dbReference type="Proteomes" id="UP001178288"/>
    </source>
</evidence>
<sequence>MTEKKQRVIQEYVPGKQLTLAHIIANPDEALYTKLGIGQAGAIGILTLTPTETAIIAADIATKAADIEIGYLDRFTGSLVICGTVSDVDMAIQAINQFLSRHLKFEPAEITRS</sequence>
<gene>
    <name evidence="4" type="ORF">QNH39_15755</name>
</gene>
<dbReference type="SMART" id="SM00877">
    <property type="entry name" value="BMC"/>
    <property type="match status" value="1"/>
</dbReference>
<dbReference type="AlphaFoldDB" id="A0AA95MVU2"/>
<dbReference type="CDD" id="cd07046">
    <property type="entry name" value="BMC_PduU-EutS"/>
    <property type="match status" value="1"/>
</dbReference>
<dbReference type="Pfam" id="PF00936">
    <property type="entry name" value="BMC"/>
    <property type="match status" value="1"/>
</dbReference>
<keyword evidence="2" id="KW-1283">Bacterial microcompartment</keyword>
<dbReference type="EMBL" id="CP126114">
    <property type="protein sequence ID" value="WHY89050.1"/>
    <property type="molecule type" value="Genomic_DNA"/>
</dbReference>
<dbReference type="SUPFAM" id="SSF143414">
    <property type="entry name" value="CcmK-like"/>
    <property type="match status" value="1"/>
</dbReference>
<evidence type="ECO:0000256" key="2">
    <source>
        <dbReference type="ARBA" id="ARBA00024446"/>
    </source>
</evidence>
<name>A0AA95MVU2_9BACI</name>
<dbReference type="NCBIfam" id="NF012012">
    <property type="entry name" value="PRK15468.1"/>
    <property type="match status" value="1"/>
</dbReference>
<comment type="subcellular location">
    <subcellularLocation>
        <location evidence="1">Bacterial microcompartment</location>
    </subcellularLocation>
</comment>
<dbReference type="PIRSF" id="PIRSF012296">
    <property type="entry name" value="EutS_PduU"/>
    <property type="match status" value="1"/>
</dbReference>
<dbReference type="RefSeq" id="WP_066088416.1">
    <property type="nucleotide sequence ID" value="NZ_CP126114.1"/>
</dbReference>
<dbReference type="InterPro" id="IPR009307">
    <property type="entry name" value="EutS/PduU/CutR"/>
</dbReference>
<accession>A0AA95MVU2</accession>
<dbReference type="PROSITE" id="PS51931">
    <property type="entry name" value="BMC_CP"/>
    <property type="match status" value="1"/>
</dbReference>
<organism evidence="4 5">
    <name type="scientific">Neobacillus novalis</name>
    <dbReference type="NCBI Taxonomy" id="220687"/>
    <lineage>
        <taxon>Bacteria</taxon>
        <taxon>Bacillati</taxon>
        <taxon>Bacillota</taxon>
        <taxon>Bacilli</taxon>
        <taxon>Bacillales</taxon>
        <taxon>Bacillaceae</taxon>
        <taxon>Neobacillus</taxon>
    </lineage>
</organism>
<evidence type="ECO:0000259" key="3">
    <source>
        <dbReference type="PROSITE" id="PS51931"/>
    </source>
</evidence>
<dbReference type="Proteomes" id="UP001178288">
    <property type="component" value="Chromosome"/>
</dbReference>
<protein>
    <submittedName>
        <fullName evidence="4">BMC domain-containing protein</fullName>
    </submittedName>
</protein>
<dbReference type="PANTHER" id="PTHR40449:SF2">
    <property type="entry name" value="BACTERIAL MICROCOMPARTMENT SHELL PROTEIN EUTS"/>
    <property type="match status" value="1"/>
</dbReference>
<dbReference type="InterPro" id="IPR000249">
    <property type="entry name" value="BMC_dom"/>
</dbReference>